<dbReference type="EMBL" id="AGBW02009597">
    <property type="protein sequence ID" value="OWR50347.1"/>
    <property type="molecule type" value="Genomic_DNA"/>
</dbReference>
<evidence type="ECO:0000313" key="1">
    <source>
        <dbReference type="EMBL" id="OWR50347.1"/>
    </source>
</evidence>
<accession>A0A212F9F4</accession>
<gene>
    <name evidence="1" type="ORF">KGM_214873</name>
</gene>
<comment type="caution">
    <text evidence="1">The sequence shown here is derived from an EMBL/GenBank/DDBJ whole genome shotgun (WGS) entry which is preliminary data.</text>
</comment>
<dbReference type="OrthoDB" id="7475332at2759"/>
<dbReference type="Proteomes" id="UP000007151">
    <property type="component" value="Unassembled WGS sequence"/>
</dbReference>
<evidence type="ECO:0000313" key="2">
    <source>
        <dbReference type="Proteomes" id="UP000007151"/>
    </source>
</evidence>
<dbReference type="KEGG" id="dpl:KGM_214873"/>
<dbReference type="AlphaFoldDB" id="A0A212F9F4"/>
<proteinExistence type="predicted"/>
<keyword evidence="2" id="KW-1185">Reference proteome</keyword>
<organism evidence="1 2">
    <name type="scientific">Danaus plexippus plexippus</name>
    <dbReference type="NCBI Taxonomy" id="278856"/>
    <lineage>
        <taxon>Eukaryota</taxon>
        <taxon>Metazoa</taxon>
        <taxon>Ecdysozoa</taxon>
        <taxon>Arthropoda</taxon>
        <taxon>Hexapoda</taxon>
        <taxon>Insecta</taxon>
        <taxon>Pterygota</taxon>
        <taxon>Neoptera</taxon>
        <taxon>Endopterygota</taxon>
        <taxon>Lepidoptera</taxon>
        <taxon>Glossata</taxon>
        <taxon>Ditrysia</taxon>
        <taxon>Papilionoidea</taxon>
        <taxon>Nymphalidae</taxon>
        <taxon>Danainae</taxon>
        <taxon>Danaini</taxon>
        <taxon>Danaina</taxon>
        <taxon>Danaus</taxon>
        <taxon>Danaus</taxon>
    </lineage>
</organism>
<protein>
    <submittedName>
        <fullName evidence="1">Uncharacterized protein</fullName>
    </submittedName>
</protein>
<name>A0A212F9F4_DANPL</name>
<sequence>MLTKLCNLAVYSATFLSLFAIDYVLGNGLTDIIQRFGCKMFCLVKSSINEESKKVKEFDGDHNSSNFPVLCAEIMCLGATIVFLNKYKQIRGKDRIDELLQESREALRQTNEFLEKWRLRRVPKDCSYLDEEPQEITPLKLEVPILHMAIVDTLGTTRNQPERGDAGDTVNITDSTLLSMTSILNDDLEMITDHPLEDNSDTHSFVYGNRRLWDFLEEDLASEN</sequence>
<reference evidence="1 2" key="1">
    <citation type="journal article" date="2011" name="Cell">
        <title>The monarch butterfly genome yields insights into long-distance migration.</title>
        <authorList>
            <person name="Zhan S."/>
            <person name="Merlin C."/>
            <person name="Boore J.L."/>
            <person name="Reppert S.M."/>
        </authorList>
    </citation>
    <scope>NUCLEOTIDE SEQUENCE [LARGE SCALE GENOMIC DNA]</scope>
    <source>
        <strain evidence="1">F-2</strain>
    </source>
</reference>
<dbReference type="eggNOG" id="ENOG502TBZ6">
    <property type="taxonomic scope" value="Eukaryota"/>
</dbReference>